<keyword evidence="1" id="KW-0812">Transmembrane</keyword>
<gene>
    <name evidence="2" type="ORF">LMG7974_01857</name>
</gene>
<organism evidence="2 3">
    <name type="scientific">Campylobacter majalis</name>
    <dbReference type="NCBI Taxonomy" id="2790656"/>
    <lineage>
        <taxon>Bacteria</taxon>
        <taxon>Pseudomonadati</taxon>
        <taxon>Campylobacterota</taxon>
        <taxon>Epsilonproteobacteria</taxon>
        <taxon>Campylobacterales</taxon>
        <taxon>Campylobacteraceae</taxon>
        <taxon>Campylobacter</taxon>
    </lineage>
</organism>
<evidence type="ECO:0000313" key="2">
    <source>
        <dbReference type="EMBL" id="CAD7289774.1"/>
    </source>
</evidence>
<keyword evidence="1" id="KW-0472">Membrane</keyword>
<sequence length="376" mass="42985">MTRNLSFTQILSDFFTHPMRAFFLLASFCAIVACVSFYIASDYVMFHKFVFLGLFVPLSYAGFLLTAVPDWANYPRNLSINAYILFAIFLLCLGCGMYDVWLGFVFSLVFWLYLSGLCIYMLWLDRNDKNFSIVAILISFCVLNFAYIISLNQTYLNAQIHLNIIAVIIVGYRVSIVIAKEALRANSEYETAVFMPNFVYKNLSIFAICIGILASIFNFSTQVLGYIFLGCGFLLFARLYEWHFCILLKRHFILFYYVIALCLSGGYIWLGVCYLLNFNTSYPTHLLAINAVLATIMLIFNIAGLRHSFQQLNFLALSKVALTLLILAGVFRSIVSFYAFSFYILVPSILVATAFLLWALDFYAIFRDNDFSPDPE</sequence>
<feature type="transmembrane region" description="Helical" evidence="1">
    <location>
        <begin position="252"/>
        <end position="270"/>
    </location>
</feature>
<feature type="transmembrane region" description="Helical" evidence="1">
    <location>
        <begin position="104"/>
        <end position="124"/>
    </location>
</feature>
<keyword evidence="3" id="KW-1185">Reference proteome</keyword>
<feature type="transmembrane region" description="Helical" evidence="1">
    <location>
        <begin position="337"/>
        <end position="360"/>
    </location>
</feature>
<feature type="transmembrane region" description="Helical" evidence="1">
    <location>
        <begin position="131"/>
        <end position="148"/>
    </location>
</feature>
<protein>
    <recommendedName>
        <fullName evidence="4">NnrS family protein</fullName>
    </recommendedName>
</protein>
<evidence type="ECO:0000256" key="1">
    <source>
        <dbReference type="SAM" id="Phobius"/>
    </source>
</evidence>
<evidence type="ECO:0008006" key="4">
    <source>
        <dbReference type="Google" id="ProtNLM"/>
    </source>
</evidence>
<dbReference type="EMBL" id="CAJHOF010000027">
    <property type="protein sequence ID" value="CAD7289774.1"/>
    <property type="molecule type" value="Genomic_DNA"/>
</dbReference>
<feature type="transmembrane region" description="Helical" evidence="1">
    <location>
        <begin position="282"/>
        <end position="300"/>
    </location>
</feature>
<feature type="transmembrane region" description="Helical" evidence="1">
    <location>
        <begin position="199"/>
        <end position="217"/>
    </location>
</feature>
<feature type="transmembrane region" description="Helical" evidence="1">
    <location>
        <begin position="21"/>
        <end position="40"/>
    </location>
</feature>
<feature type="transmembrane region" description="Helical" evidence="1">
    <location>
        <begin position="312"/>
        <end position="331"/>
    </location>
</feature>
<feature type="transmembrane region" description="Helical" evidence="1">
    <location>
        <begin position="160"/>
        <end position="179"/>
    </location>
</feature>
<reference evidence="2 3" key="1">
    <citation type="submission" date="2020-11" db="EMBL/GenBank/DDBJ databases">
        <authorList>
            <person name="Peeters C."/>
        </authorList>
    </citation>
    <scope>NUCLEOTIDE SEQUENCE [LARGE SCALE GENOMIC DNA]</scope>
    <source>
        <strain evidence="2 3">LMG 7974</strain>
    </source>
</reference>
<name>A0ABN7KCI5_9BACT</name>
<proteinExistence type="predicted"/>
<dbReference type="InterPro" id="IPR010266">
    <property type="entry name" value="NnrS"/>
</dbReference>
<keyword evidence="1" id="KW-1133">Transmembrane helix</keyword>
<comment type="caution">
    <text evidence="2">The sequence shown here is derived from an EMBL/GenBank/DDBJ whole genome shotgun (WGS) entry which is preliminary data.</text>
</comment>
<dbReference type="Pfam" id="PF05940">
    <property type="entry name" value="NnrS"/>
    <property type="match status" value="1"/>
</dbReference>
<feature type="transmembrane region" description="Helical" evidence="1">
    <location>
        <begin position="223"/>
        <end position="240"/>
    </location>
</feature>
<dbReference type="RefSeq" id="WP_229933624.1">
    <property type="nucleotide sequence ID" value="NZ_CAJHOF010000027.1"/>
</dbReference>
<dbReference type="PROSITE" id="PS51257">
    <property type="entry name" value="PROKAR_LIPOPROTEIN"/>
    <property type="match status" value="1"/>
</dbReference>
<accession>A0ABN7KCI5</accession>
<feature type="transmembrane region" description="Helical" evidence="1">
    <location>
        <begin position="80"/>
        <end position="98"/>
    </location>
</feature>
<evidence type="ECO:0000313" key="3">
    <source>
        <dbReference type="Proteomes" id="UP000789803"/>
    </source>
</evidence>
<dbReference type="Proteomes" id="UP000789803">
    <property type="component" value="Unassembled WGS sequence"/>
</dbReference>
<feature type="transmembrane region" description="Helical" evidence="1">
    <location>
        <begin position="46"/>
        <end position="68"/>
    </location>
</feature>